<keyword evidence="2" id="KW-1185">Reference proteome</keyword>
<dbReference type="EMBL" id="JBHMEP010000003">
    <property type="protein sequence ID" value="MFB9135886.1"/>
    <property type="molecule type" value="Genomic_DNA"/>
</dbReference>
<accession>A0ABV5HNR1</accession>
<organism evidence="1 2">
    <name type="scientific">Vibrio olivae</name>
    <dbReference type="NCBI Taxonomy" id="1243002"/>
    <lineage>
        <taxon>Bacteria</taxon>
        <taxon>Pseudomonadati</taxon>
        <taxon>Pseudomonadota</taxon>
        <taxon>Gammaproteobacteria</taxon>
        <taxon>Vibrionales</taxon>
        <taxon>Vibrionaceae</taxon>
        <taxon>Vibrio</taxon>
    </lineage>
</organism>
<proteinExistence type="predicted"/>
<protein>
    <submittedName>
        <fullName evidence="1">Uncharacterized protein</fullName>
    </submittedName>
</protein>
<evidence type="ECO:0000313" key="1">
    <source>
        <dbReference type="EMBL" id="MFB9135886.1"/>
    </source>
</evidence>
<reference evidence="1 2" key="1">
    <citation type="submission" date="2024-09" db="EMBL/GenBank/DDBJ databases">
        <authorList>
            <person name="Sun Q."/>
            <person name="Mori K."/>
        </authorList>
    </citation>
    <scope>NUCLEOTIDE SEQUENCE [LARGE SCALE GENOMIC DNA]</scope>
    <source>
        <strain evidence="1 2">CECT 8064</strain>
    </source>
</reference>
<dbReference type="Proteomes" id="UP001589645">
    <property type="component" value="Unassembled WGS sequence"/>
</dbReference>
<sequence>MKHLHSKRYVCASTMAINTKMDIVSSRTQASDLSRDFGSDKPAN</sequence>
<dbReference type="RefSeq" id="WP_390193454.1">
    <property type="nucleotide sequence ID" value="NZ_JBHMEP010000003.1"/>
</dbReference>
<evidence type="ECO:0000313" key="2">
    <source>
        <dbReference type="Proteomes" id="UP001589645"/>
    </source>
</evidence>
<name>A0ABV5HNR1_9VIBR</name>
<gene>
    <name evidence="1" type="ORF">ACFFUV_13010</name>
</gene>
<comment type="caution">
    <text evidence="1">The sequence shown here is derived from an EMBL/GenBank/DDBJ whole genome shotgun (WGS) entry which is preliminary data.</text>
</comment>